<dbReference type="InterPro" id="IPR050816">
    <property type="entry name" value="Flavin-dep_Halogenase_NPB"/>
</dbReference>
<evidence type="ECO:0000256" key="1">
    <source>
        <dbReference type="ARBA" id="ARBA00038396"/>
    </source>
</evidence>
<proteinExistence type="inferred from homology"/>
<reference evidence="3" key="1">
    <citation type="submission" date="2022-10" db="EMBL/GenBank/DDBJ databases">
        <title>The complete genomes of actinobacterial strains from the NBC collection.</title>
        <authorList>
            <person name="Joergensen T.S."/>
            <person name="Alvarez Arevalo M."/>
            <person name="Sterndorff E.B."/>
            <person name="Faurdal D."/>
            <person name="Vuksanovic O."/>
            <person name="Mourched A.-S."/>
            <person name="Charusanti P."/>
            <person name="Shaw S."/>
            <person name="Blin K."/>
            <person name="Weber T."/>
        </authorList>
    </citation>
    <scope>NUCLEOTIDE SEQUENCE</scope>
    <source>
        <strain evidence="3">NBC_00222</strain>
    </source>
</reference>
<evidence type="ECO:0000313" key="4">
    <source>
        <dbReference type="Proteomes" id="UP001432222"/>
    </source>
</evidence>
<keyword evidence="4" id="KW-1185">Reference proteome</keyword>
<dbReference type="EMBL" id="CP108110">
    <property type="protein sequence ID" value="WUQ88583.1"/>
    <property type="molecule type" value="Genomic_DNA"/>
</dbReference>
<dbReference type="PANTHER" id="PTHR43747">
    <property type="entry name" value="FAD-BINDING PROTEIN"/>
    <property type="match status" value="1"/>
</dbReference>
<sequence length="365" mass="39628">MVVVGGGPAGATAARTLALLGLDVALLERSAGDDRPRPGETLPPAVRPVLARLGLADAVAALDPTPSYGNVSAWGGPELRTSSFVFQPYGHGWHLDRSRFDELLRVEAAAAGATVRRGVRLTGCRRTADGSWRVTLAPGEELRADGLIDASGCSAALARSLGAWRDSHDRLVGVAVRYPGSADRRAGGYTLVEAGPDGWWYSASLPTGELIVVQLTDADLCRAGRLADPRVFARRLAATEATRARVSRPTPLDRPRVTPVSGHRLRRPDYVDRWVAAGDAALGVDPLSSSGILRALLTGEAAAHALTHWLLGRPQAAVAYDHWLDTQHRDYLTARQQVYAQERRWPHRPFWQRRWACQRPRVSHL</sequence>
<gene>
    <name evidence="3" type="ORF">OHA16_39680</name>
</gene>
<comment type="similarity">
    <text evidence="1">Belongs to the flavin-dependent halogenase family. Bacterial tryptophan halogenase subfamily.</text>
</comment>
<evidence type="ECO:0000313" key="3">
    <source>
        <dbReference type="EMBL" id="WUQ88583.1"/>
    </source>
</evidence>
<feature type="domain" description="FAD-binding" evidence="2">
    <location>
        <begin position="2"/>
        <end position="295"/>
    </location>
</feature>
<dbReference type="Gene3D" id="3.50.50.60">
    <property type="entry name" value="FAD/NAD(P)-binding domain"/>
    <property type="match status" value="1"/>
</dbReference>
<evidence type="ECO:0000259" key="2">
    <source>
        <dbReference type="Pfam" id="PF01494"/>
    </source>
</evidence>
<dbReference type="InterPro" id="IPR036188">
    <property type="entry name" value="FAD/NAD-bd_sf"/>
</dbReference>
<dbReference type="PANTHER" id="PTHR43747:SF1">
    <property type="entry name" value="SLR1998 PROTEIN"/>
    <property type="match status" value="1"/>
</dbReference>
<accession>A0ABZ1UBX6</accession>
<dbReference type="SUPFAM" id="SSF51905">
    <property type="entry name" value="FAD/NAD(P)-binding domain"/>
    <property type="match status" value="1"/>
</dbReference>
<organism evidence="3 4">
    <name type="scientific">Kitasatospora purpeofusca</name>
    <dbReference type="NCBI Taxonomy" id="67352"/>
    <lineage>
        <taxon>Bacteria</taxon>
        <taxon>Bacillati</taxon>
        <taxon>Actinomycetota</taxon>
        <taxon>Actinomycetes</taxon>
        <taxon>Kitasatosporales</taxon>
        <taxon>Streptomycetaceae</taxon>
        <taxon>Kitasatospora</taxon>
    </lineage>
</organism>
<protein>
    <submittedName>
        <fullName evidence="3">NAD(P)/FAD-dependent oxidoreductase</fullName>
    </submittedName>
</protein>
<dbReference type="Proteomes" id="UP001432222">
    <property type="component" value="Chromosome"/>
</dbReference>
<dbReference type="Pfam" id="PF01494">
    <property type="entry name" value="FAD_binding_3"/>
    <property type="match status" value="1"/>
</dbReference>
<dbReference type="RefSeq" id="WP_328959129.1">
    <property type="nucleotide sequence ID" value="NZ_CP108110.1"/>
</dbReference>
<dbReference type="Gene3D" id="3.30.9.100">
    <property type="match status" value="1"/>
</dbReference>
<dbReference type="InterPro" id="IPR002938">
    <property type="entry name" value="FAD-bd"/>
</dbReference>
<name>A0ABZ1UBX6_9ACTN</name>